<dbReference type="PANTHER" id="PTHR44757:SF2">
    <property type="entry name" value="BIOFILM ARCHITECTURE MAINTENANCE PROTEIN MBAA"/>
    <property type="match status" value="1"/>
</dbReference>
<dbReference type="Proteomes" id="UP000265750">
    <property type="component" value="Unassembled WGS sequence"/>
</dbReference>
<evidence type="ECO:0000313" key="4">
    <source>
        <dbReference type="EMBL" id="RIX98175.1"/>
    </source>
</evidence>
<dbReference type="OrthoDB" id="9814202at2"/>
<dbReference type="InterPro" id="IPR052155">
    <property type="entry name" value="Biofilm_reg_signaling"/>
</dbReference>
<protein>
    <submittedName>
        <fullName evidence="4">Phosphodiesterase</fullName>
    </submittedName>
</protein>
<evidence type="ECO:0000313" key="5">
    <source>
        <dbReference type="Proteomes" id="UP000265750"/>
    </source>
</evidence>
<dbReference type="SUPFAM" id="SSF55785">
    <property type="entry name" value="PYP-like sensor domain (PAS domain)"/>
    <property type="match status" value="1"/>
</dbReference>
<dbReference type="InterPro" id="IPR035919">
    <property type="entry name" value="EAL_sf"/>
</dbReference>
<dbReference type="Gene3D" id="3.30.70.270">
    <property type="match status" value="1"/>
</dbReference>
<dbReference type="NCBIfam" id="TIGR00254">
    <property type="entry name" value="GGDEF"/>
    <property type="match status" value="1"/>
</dbReference>
<dbReference type="EMBL" id="QYRN01000011">
    <property type="protein sequence ID" value="RIX98175.1"/>
    <property type="molecule type" value="Genomic_DNA"/>
</dbReference>
<dbReference type="AlphaFoldDB" id="A0A3A1WI74"/>
<dbReference type="Gene3D" id="3.20.20.450">
    <property type="entry name" value="EAL domain"/>
    <property type="match status" value="1"/>
</dbReference>
<feature type="domain" description="GGDEF" evidence="3">
    <location>
        <begin position="163"/>
        <end position="295"/>
    </location>
</feature>
<dbReference type="SMART" id="SM00052">
    <property type="entry name" value="EAL"/>
    <property type="match status" value="1"/>
</dbReference>
<dbReference type="InterPro" id="IPR043128">
    <property type="entry name" value="Rev_trsase/Diguanyl_cyclase"/>
</dbReference>
<dbReference type="InterPro" id="IPR035965">
    <property type="entry name" value="PAS-like_dom_sf"/>
</dbReference>
<dbReference type="PROSITE" id="PS50887">
    <property type="entry name" value="GGDEF"/>
    <property type="match status" value="1"/>
</dbReference>
<dbReference type="PANTHER" id="PTHR44757">
    <property type="entry name" value="DIGUANYLATE CYCLASE DGCP"/>
    <property type="match status" value="1"/>
</dbReference>
<dbReference type="Pfam" id="PF00990">
    <property type="entry name" value="GGDEF"/>
    <property type="match status" value="1"/>
</dbReference>
<dbReference type="PROSITE" id="PS50112">
    <property type="entry name" value="PAS"/>
    <property type="match status" value="1"/>
</dbReference>
<dbReference type="InterPro" id="IPR000160">
    <property type="entry name" value="GGDEF_dom"/>
</dbReference>
<accession>A0A3A1WI74</accession>
<dbReference type="SUPFAM" id="SSF55073">
    <property type="entry name" value="Nucleotide cyclase"/>
    <property type="match status" value="1"/>
</dbReference>
<feature type="domain" description="EAL" evidence="2">
    <location>
        <begin position="304"/>
        <end position="552"/>
    </location>
</feature>
<keyword evidence="5" id="KW-1185">Reference proteome</keyword>
<evidence type="ECO:0000259" key="1">
    <source>
        <dbReference type="PROSITE" id="PS50112"/>
    </source>
</evidence>
<dbReference type="CDD" id="cd01948">
    <property type="entry name" value="EAL"/>
    <property type="match status" value="1"/>
</dbReference>
<gene>
    <name evidence="4" type="ORF">D3218_17475</name>
</gene>
<name>A0A3A1WI74_9HYPH</name>
<dbReference type="CDD" id="cd01949">
    <property type="entry name" value="GGDEF"/>
    <property type="match status" value="1"/>
</dbReference>
<organism evidence="4 5">
    <name type="scientific">Aureimonas flava</name>
    <dbReference type="NCBI Taxonomy" id="2320271"/>
    <lineage>
        <taxon>Bacteria</taxon>
        <taxon>Pseudomonadati</taxon>
        <taxon>Pseudomonadota</taxon>
        <taxon>Alphaproteobacteria</taxon>
        <taxon>Hyphomicrobiales</taxon>
        <taxon>Aurantimonadaceae</taxon>
        <taxon>Aureimonas</taxon>
    </lineage>
</organism>
<evidence type="ECO:0000259" key="3">
    <source>
        <dbReference type="PROSITE" id="PS50887"/>
    </source>
</evidence>
<dbReference type="InterPro" id="IPR000014">
    <property type="entry name" value="PAS"/>
</dbReference>
<evidence type="ECO:0000259" key="2">
    <source>
        <dbReference type="PROSITE" id="PS50883"/>
    </source>
</evidence>
<feature type="domain" description="PAS" evidence="1">
    <location>
        <begin position="32"/>
        <end position="68"/>
    </location>
</feature>
<dbReference type="SMART" id="SM00267">
    <property type="entry name" value="GGDEF"/>
    <property type="match status" value="1"/>
</dbReference>
<dbReference type="PROSITE" id="PS50883">
    <property type="entry name" value="EAL"/>
    <property type="match status" value="1"/>
</dbReference>
<dbReference type="Pfam" id="PF00563">
    <property type="entry name" value="EAL"/>
    <property type="match status" value="1"/>
</dbReference>
<proteinExistence type="predicted"/>
<dbReference type="InterPro" id="IPR001633">
    <property type="entry name" value="EAL_dom"/>
</dbReference>
<reference evidence="5" key="1">
    <citation type="submission" date="2018-09" db="EMBL/GenBank/DDBJ databases">
        <authorList>
            <person name="Tuo L."/>
        </authorList>
    </citation>
    <scope>NUCLEOTIDE SEQUENCE [LARGE SCALE GENOMIC DNA]</scope>
    <source>
        <strain evidence="5">M2BS4Y-1</strain>
    </source>
</reference>
<sequence length="554" mass="59699">MHARFRLSYRVEEAAVDVPTLSAPPAAANAPDAPSFERILQNLSHPVLTLSAEGNVTYANAAAEASFGGWIIGLNIRDLFCGFVLSRMSATQGSSTVLTTKRDLSYDALLTPLSDGQFVVDLRLSAGPEGGTIAAEVDDLTGLAKRNIFMAQLAGALAKSGGSPVAVHCLDLDRFKMVNDTLGHGIGDLLLKKVADRLTNACRKGDVVGRLGGDEFVVLQHGVDEPADAEKLASRIVDLVGRTYVLSGHTINIGVSVGVALGGDVAQARDMLRNGDLALYEAKRAGRGRYRLFEAGMDDLLHKRREMEIDLRRALALKQFELNYQPFLDLKSDTCIGFEALLRWTHPVKGNIPPLDFISLAEENGLIVKIGEWVLRTACREAASWPGEMIVAVNVSPLQFKADTLLETVSSALERSGLPAHRLEIEITEGALLDDTDNVLKTLIALRDIGVKISMDDFGTGYSSLSYLQKFPFNKIKIDRSFVACANADSEAILRAVAGLGTSLGMAITAEGVETADQLARIRQERCTHVQGYLTGRPMAANLVAAFLTQPPTD</sequence>
<dbReference type="SUPFAM" id="SSF141868">
    <property type="entry name" value="EAL domain-like"/>
    <property type="match status" value="1"/>
</dbReference>
<dbReference type="InterPro" id="IPR029787">
    <property type="entry name" value="Nucleotide_cyclase"/>
</dbReference>
<comment type="caution">
    <text evidence="4">The sequence shown here is derived from an EMBL/GenBank/DDBJ whole genome shotgun (WGS) entry which is preliminary data.</text>
</comment>